<dbReference type="GO" id="GO:0020037">
    <property type="term" value="F:heme binding"/>
    <property type="evidence" value="ECO:0007669"/>
    <property type="project" value="InterPro"/>
</dbReference>
<evidence type="ECO:0000313" key="8">
    <source>
        <dbReference type="Proteomes" id="UP000624404"/>
    </source>
</evidence>
<keyword evidence="5 6" id="KW-0349">Heme</keyword>
<keyword evidence="6" id="KW-0560">Oxidoreductase</keyword>
<dbReference type="Pfam" id="PF00067">
    <property type="entry name" value="p450"/>
    <property type="match status" value="1"/>
</dbReference>
<gene>
    <name evidence="7" type="ORF">SCLTRI_LOCUS5327</name>
</gene>
<dbReference type="Gene3D" id="1.10.630.10">
    <property type="entry name" value="Cytochrome P450"/>
    <property type="match status" value="1"/>
</dbReference>
<dbReference type="InterPro" id="IPR050121">
    <property type="entry name" value="Cytochrome_P450_monoxygenase"/>
</dbReference>
<dbReference type="GO" id="GO:0004497">
    <property type="term" value="F:monooxygenase activity"/>
    <property type="evidence" value="ECO:0007669"/>
    <property type="project" value="UniProtKB-KW"/>
</dbReference>
<dbReference type="InterPro" id="IPR002401">
    <property type="entry name" value="Cyt_P450_E_grp-I"/>
</dbReference>
<protein>
    <submittedName>
        <fullName evidence="7">Da207784-86f9-43fb-b67d-03a6ef638b7e</fullName>
    </submittedName>
</protein>
<dbReference type="OrthoDB" id="3945418at2759"/>
<dbReference type="EMBL" id="CAJHIA010000016">
    <property type="protein sequence ID" value="CAD6445536.1"/>
    <property type="molecule type" value="Genomic_DNA"/>
</dbReference>
<dbReference type="Proteomes" id="UP000624404">
    <property type="component" value="Unassembled WGS sequence"/>
</dbReference>
<keyword evidence="8" id="KW-1185">Reference proteome</keyword>
<dbReference type="InterPro" id="IPR017972">
    <property type="entry name" value="Cyt_P450_CS"/>
</dbReference>
<keyword evidence="3 5" id="KW-0408">Iron</keyword>
<comment type="similarity">
    <text evidence="6">Belongs to the cytochrome P450 family.</text>
</comment>
<comment type="cofactor">
    <cofactor evidence="1 5">
        <name>heme</name>
        <dbReference type="ChEBI" id="CHEBI:30413"/>
    </cofactor>
</comment>
<evidence type="ECO:0000256" key="4">
    <source>
        <dbReference type="ARBA" id="ARBA00023026"/>
    </source>
</evidence>
<keyword evidence="6" id="KW-0503">Monooxygenase</keyword>
<sequence>MAIFTQILSTSELEFPPRLLDFTVALSSAYVVFWISRAFYRLTLHPLASFPGPKFAAISVWWLYREGKARDIETSLRALHKKYDTHILRIGPNELHIDDVSVYDEIYSQKYRFLKEPDFYASFNAANTVFSEGVPAAHRELRKIISPFFSRQRIVAVEPTIYAKVNLMVNKMRDFQDQGAIHLYSAIRCLTVDFISEYSFGKSFGLLEDAKDHTFRPGILLAFDMATEVIITFRYFPIVRHFTNLLPASLMAVFSERISKVKELGMALADAMSSFDKARADGQKFEHLPLFDPLSNMSKKYIEAECLDIMVAGSDTTATCLGYLMNAVIANPDILQKLRAELDAGLPDKDANWPLLELEKFEYLTACIKETLRCAIPVPGRLPRVVPTPQPGAPPFIVDGKVIAPGSIVGISARAMHYNESVWGPDSEVFKPERWLEPDSNQLEKFLVAFGKGGRQCLGMNLAYAELRIATSKLFRCLDMSLDSKMTKKDLNQIDYFTTTFEGTGVRVLVRGERP</sequence>
<name>A0A8H2VWM4_9HELO</name>
<evidence type="ECO:0000256" key="6">
    <source>
        <dbReference type="RuleBase" id="RU000461"/>
    </source>
</evidence>
<dbReference type="PANTHER" id="PTHR24305:SF234">
    <property type="entry name" value="CYTOCHROME P450"/>
    <property type="match status" value="1"/>
</dbReference>
<dbReference type="PANTHER" id="PTHR24305">
    <property type="entry name" value="CYTOCHROME P450"/>
    <property type="match status" value="1"/>
</dbReference>
<evidence type="ECO:0000256" key="2">
    <source>
        <dbReference type="ARBA" id="ARBA00022723"/>
    </source>
</evidence>
<reference evidence="7" key="1">
    <citation type="submission" date="2020-10" db="EMBL/GenBank/DDBJ databases">
        <authorList>
            <person name="Kusch S."/>
        </authorList>
    </citation>
    <scope>NUCLEOTIDE SEQUENCE</scope>
    <source>
        <strain evidence="7">SwB9</strain>
    </source>
</reference>
<dbReference type="PROSITE" id="PS00086">
    <property type="entry name" value="CYTOCHROME_P450"/>
    <property type="match status" value="1"/>
</dbReference>
<keyword evidence="4" id="KW-0843">Virulence</keyword>
<dbReference type="PRINTS" id="PR00463">
    <property type="entry name" value="EP450I"/>
</dbReference>
<evidence type="ECO:0000256" key="3">
    <source>
        <dbReference type="ARBA" id="ARBA00023004"/>
    </source>
</evidence>
<dbReference type="InterPro" id="IPR036396">
    <property type="entry name" value="Cyt_P450_sf"/>
</dbReference>
<proteinExistence type="inferred from homology"/>
<feature type="binding site" description="axial binding residue" evidence="5">
    <location>
        <position position="457"/>
    </location>
    <ligand>
        <name>heme</name>
        <dbReference type="ChEBI" id="CHEBI:30413"/>
    </ligand>
    <ligandPart>
        <name>Fe</name>
        <dbReference type="ChEBI" id="CHEBI:18248"/>
    </ligandPart>
</feature>
<dbReference type="SUPFAM" id="SSF48264">
    <property type="entry name" value="Cytochrome P450"/>
    <property type="match status" value="1"/>
</dbReference>
<comment type="caution">
    <text evidence="7">The sequence shown here is derived from an EMBL/GenBank/DDBJ whole genome shotgun (WGS) entry which is preliminary data.</text>
</comment>
<organism evidence="7 8">
    <name type="scientific">Sclerotinia trifoliorum</name>
    <dbReference type="NCBI Taxonomy" id="28548"/>
    <lineage>
        <taxon>Eukaryota</taxon>
        <taxon>Fungi</taxon>
        <taxon>Dikarya</taxon>
        <taxon>Ascomycota</taxon>
        <taxon>Pezizomycotina</taxon>
        <taxon>Leotiomycetes</taxon>
        <taxon>Helotiales</taxon>
        <taxon>Sclerotiniaceae</taxon>
        <taxon>Sclerotinia</taxon>
    </lineage>
</organism>
<evidence type="ECO:0000256" key="5">
    <source>
        <dbReference type="PIRSR" id="PIRSR602401-1"/>
    </source>
</evidence>
<dbReference type="PRINTS" id="PR00385">
    <property type="entry name" value="P450"/>
</dbReference>
<evidence type="ECO:0000256" key="1">
    <source>
        <dbReference type="ARBA" id="ARBA00001971"/>
    </source>
</evidence>
<dbReference type="GO" id="GO:0005506">
    <property type="term" value="F:iron ion binding"/>
    <property type="evidence" value="ECO:0007669"/>
    <property type="project" value="InterPro"/>
</dbReference>
<keyword evidence="2 5" id="KW-0479">Metal-binding</keyword>
<dbReference type="InterPro" id="IPR001128">
    <property type="entry name" value="Cyt_P450"/>
</dbReference>
<dbReference type="AlphaFoldDB" id="A0A8H2VWM4"/>
<accession>A0A8H2VWM4</accession>
<dbReference type="CDD" id="cd11062">
    <property type="entry name" value="CYP58-like"/>
    <property type="match status" value="1"/>
</dbReference>
<dbReference type="GO" id="GO:0016705">
    <property type="term" value="F:oxidoreductase activity, acting on paired donors, with incorporation or reduction of molecular oxygen"/>
    <property type="evidence" value="ECO:0007669"/>
    <property type="project" value="InterPro"/>
</dbReference>
<evidence type="ECO:0000313" key="7">
    <source>
        <dbReference type="EMBL" id="CAD6445536.1"/>
    </source>
</evidence>